<reference evidence="2 3" key="1">
    <citation type="submission" date="2018-06" db="EMBL/GenBank/DDBJ databases">
        <authorList>
            <consortium name="Pathogen Informatics"/>
            <person name="Doyle S."/>
        </authorList>
    </citation>
    <scope>NUCLEOTIDE SEQUENCE [LARGE SCALE GENOMIC DNA]</scope>
    <source>
        <strain evidence="2 3">NCTC11370</strain>
    </source>
</reference>
<dbReference type="AlphaFoldDB" id="A0A377G959"/>
<dbReference type="EMBL" id="UGGT01000001">
    <property type="protein sequence ID" value="STO21020.1"/>
    <property type="molecule type" value="Genomic_DNA"/>
</dbReference>
<accession>A0A377G959</accession>
<keyword evidence="3" id="KW-1185">Reference proteome</keyword>
<feature type="compositionally biased region" description="Basic and acidic residues" evidence="1">
    <location>
        <begin position="77"/>
        <end position="87"/>
    </location>
</feature>
<dbReference type="RefSeq" id="WP_010653300.1">
    <property type="nucleotide sequence ID" value="NZ_JAPHOO010000001.1"/>
</dbReference>
<gene>
    <name evidence="2" type="ORF">NCTC11370_01081</name>
</gene>
<sequence>MKKSKWHQIAEANNLKIDPIDTLEELRDIENIKHDPNDTGREMDVLTNTRVGPVHLPAQIKSMQNTVDPNDTPAESEDYKPEAPKAR</sequence>
<organism evidence="2 3">
    <name type="scientific">Fluoribacter dumoffii</name>
    <dbReference type="NCBI Taxonomy" id="463"/>
    <lineage>
        <taxon>Bacteria</taxon>
        <taxon>Pseudomonadati</taxon>
        <taxon>Pseudomonadota</taxon>
        <taxon>Gammaproteobacteria</taxon>
        <taxon>Legionellales</taxon>
        <taxon>Legionellaceae</taxon>
        <taxon>Fluoribacter</taxon>
    </lineage>
</organism>
<dbReference type="Proteomes" id="UP000254554">
    <property type="component" value="Unassembled WGS sequence"/>
</dbReference>
<dbReference type="GeneID" id="93292321"/>
<proteinExistence type="predicted"/>
<evidence type="ECO:0000313" key="3">
    <source>
        <dbReference type="Proteomes" id="UP000254554"/>
    </source>
</evidence>
<feature type="region of interest" description="Disordered" evidence="1">
    <location>
        <begin position="62"/>
        <end position="87"/>
    </location>
</feature>
<dbReference type="OrthoDB" id="5657121at2"/>
<evidence type="ECO:0000256" key="1">
    <source>
        <dbReference type="SAM" id="MobiDB-lite"/>
    </source>
</evidence>
<evidence type="ECO:0000313" key="2">
    <source>
        <dbReference type="EMBL" id="STO21020.1"/>
    </source>
</evidence>
<protein>
    <submittedName>
        <fullName evidence="2">Uncharacterized protein</fullName>
    </submittedName>
</protein>
<name>A0A377G959_9GAMM</name>
<dbReference type="STRING" id="1094715.GCA_000236165_01340"/>